<sequence length="72" mass="8069">MTTPADPAAIDSMKPPLVCSLCEQGNTVRAYGLRTVQFKSIGGAKNSWEKAVPLCKEHRRRFCRTWRYAPTA</sequence>
<dbReference type="EMBL" id="LAZR01059278">
    <property type="protein sequence ID" value="KKK68127.1"/>
    <property type="molecule type" value="Genomic_DNA"/>
</dbReference>
<reference evidence="1" key="1">
    <citation type="journal article" date="2015" name="Nature">
        <title>Complex archaea that bridge the gap between prokaryotes and eukaryotes.</title>
        <authorList>
            <person name="Spang A."/>
            <person name="Saw J.H."/>
            <person name="Jorgensen S.L."/>
            <person name="Zaremba-Niedzwiedzka K."/>
            <person name="Martijn J."/>
            <person name="Lind A.E."/>
            <person name="van Eijk R."/>
            <person name="Schleper C."/>
            <person name="Guy L."/>
            <person name="Ettema T.J."/>
        </authorList>
    </citation>
    <scope>NUCLEOTIDE SEQUENCE</scope>
</reference>
<accession>A0A0F8XG37</accession>
<name>A0A0F8XG37_9ZZZZ</name>
<evidence type="ECO:0000313" key="1">
    <source>
        <dbReference type="EMBL" id="KKK68127.1"/>
    </source>
</evidence>
<organism evidence="1">
    <name type="scientific">marine sediment metagenome</name>
    <dbReference type="NCBI Taxonomy" id="412755"/>
    <lineage>
        <taxon>unclassified sequences</taxon>
        <taxon>metagenomes</taxon>
        <taxon>ecological metagenomes</taxon>
    </lineage>
</organism>
<proteinExistence type="predicted"/>
<comment type="caution">
    <text evidence="1">The sequence shown here is derived from an EMBL/GenBank/DDBJ whole genome shotgun (WGS) entry which is preliminary data.</text>
</comment>
<gene>
    <name evidence="1" type="ORF">LCGC14_2947170</name>
</gene>
<dbReference type="AlphaFoldDB" id="A0A0F8XG37"/>
<protein>
    <submittedName>
        <fullName evidence="1">Uncharacterized protein</fullName>
    </submittedName>
</protein>